<feature type="region of interest" description="Disordered" evidence="1">
    <location>
        <begin position="50"/>
        <end position="70"/>
    </location>
</feature>
<name>A0A4V6D826_SETVI</name>
<proteinExistence type="predicted"/>
<accession>A0A4V6D826</accession>
<organism evidence="2 3">
    <name type="scientific">Setaria viridis</name>
    <name type="common">Green bristlegrass</name>
    <name type="synonym">Setaria italica subsp. viridis</name>
    <dbReference type="NCBI Taxonomy" id="4556"/>
    <lineage>
        <taxon>Eukaryota</taxon>
        <taxon>Viridiplantae</taxon>
        <taxon>Streptophyta</taxon>
        <taxon>Embryophyta</taxon>
        <taxon>Tracheophyta</taxon>
        <taxon>Spermatophyta</taxon>
        <taxon>Magnoliopsida</taxon>
        <taxon>Liliopsida</taxon>
        <taxon>Poales</taxon>
        <taxon>Poaceae</taxon>
        <taxon>PACMAD clade</taxon>
        <taxon>Panicoideae</taxon>
        <taxon>Panicodae</taxon>
        <taxon>Paniceae</taxon>
        <taxon>Cenchrinae</taxon>
        <taxon>Setaria</taxon>
    </lineage>
</organism>
<dbReference type="EMBL" id="CM016555">
    <property type="protein sequence ID" value="TKW20416.1"/>
    <property type="molecule type" value="Genomic_DNA"/>
</dbReference>
<dbReference type="AlphaFoldDB" id="A0A4V6D826"/>
<evidence type="ECO:0000313" key="2">
    <source>
        <dbReference type="EMBL" id="TKW20416.1"/>
    </source>
</evidence>
<sequence length="70" mass="7659">MPPPPSSPLAPPSSPAWVRSLDAQRWCGCCRRLILHWRLKYLQIQPRRTRLPGASAGGCRSAGPQLKLGG</sequence>
<evidence type="ECO:0000313" key="3">
    <source>
        <dbReference type="Proteomes" id="UP000298652"/>
    </source>
</evidence>
<gene>
    <name evidence="2" type="ORF">SEVIR_4G086701v2</name>
</gene>
<keyword evidence="3" id="KW-1185">Reference proteome</keyword>
<reference evidence="2" key="1">
    <citation type="submission" date="2019-03" db="EMBL/GenBank/DDBJ databases">
        <title>WGS assembly of Setaria viridis.</title>
        <authorList>
            <person name="Huang P."/>
            <person name="Jenkins J."/>
            <person name="Grimwood J."/>
            <person name="Barry K."/>
            <person name="Healey A."/>
            <person name="Mamidi S."/>
            <person name="Sreedasyam A."/>
            <person name="Shu S."/>
            <person name="Feldman M."/>
            <person name="Wu J."/>
            <person name="Yu Y."/>
            <person name="Chen C."/>
            <person name="Johnson J."/>
            <person name="Rokhsar D."/>
            <person name="Baxter I."/>
            <person name="Schmutz J."/>
            <person name="Brutnell T."/>
            <person name="Kellogg E."/>
        </authorList>
    </citation>
    <scope>NUCLEOTIDE SEQUENCE [LARGE SCALE GENOMIC DNA]</scope>
</reference>
<evidence type="ECO:0000256" key="1">
    <source>
        <dbReference type="SAM" id="MobiDB-lite"/>
    </source>
</evidence>
<dbReference type="Gramene" id="TKW20416">
    <property type="protein sequence ID" value="TKW20416"/>
    <property type="gene ID" value="SEVIR_4G086701v2"/>
</dbReference>
<protein>
    <submittedName>
        <fullName evidence="2">Uncharacterized protein</fullName>
    </submittedName>
</protein>
<dbReference type="Proteomes" id="UP000298652">
    <property type="component" value="Chromosome 4"/>
</dbReference>